<dbReference type="SUPFAM" id="SSF54523">
    <property type="entry name" value="Pili subunits"/>
    <property type="match status" value="1"/>
</dbReference>
<organism evidence="3 4">
    <name type="scientific">Symmachiella dynata</name>
    <dbReference type="NCBI Taxonomy" id="2527995"/>
    <lineage>
        <taxon>Bacteria</taxon>
        <taxon>Pseudomonadati</taxon>
        <taxon>Planctomycetota</taxon>
        <taxon>Planctomycetia</taxon>
        <taxon>Planctomycetales</taxon>
        <taxon>Planctomycetaceae</taxon>
        <taxon>Symmachiella</taxon>
    </lineage>
</organism>
<feature type="transmembrane region" description="Helical" evidence="1">
    <location>
        <begin position="12"/>
        <end position="36"/>
    </location>
</feature>
<reference evidence="3 4" key="1">
    <citation type="submission" date="2019-02" db="EMBL/GenBank/DDBJ databases">
        <title>Deep-cultivation of Planctomycetes and their phenomic and genomic characterization uncovers novel biology.</title>
        <authorList>
            <person name="Wiegand S."/>
            <person name="Jogler M."/>
            <person name="Boedeker C."/>
            <person name="Pinto D."/>
            <person name="Vollmers J."/>
            <person name="Rivas-Marin E."/>
            <person name="Kohn T."/>
            <person name="Peeters S.H."/>
            <person name="Heuer A."/>
            <person name="Rast P."/>
            <person name="Oberbeckmann S."/>
            <person name="Bunk B."/>
            <person name="Jeske O."/>
            <person name="Meyerdierks A."/>
            <person name="Storesund J.E."/>
            <person name="Kallscheuer N."/>
            <person name="Luecker S."/>
            <person name="Lage O.M."/>
            <person name="Pohl T."/>
            <person name="Merkel B.J."/>
            <person name="Hornburger P."/>
            <person name="Mueller R.-W."/>
            <person name="Bruemmer F."/>
            <person name="Labrenz M."/>
            <person name="Spormann A.M."/>
            <person name="Op den Camp H."/>
            <person name="Overmann J."/>
            <person name="Amann R."/>
            <person name="Jetten M.S.M."/>
            <person name="Mascher T."/>
            <person name="Medema M.H."/>
            <person name="Devos D.P."/>
            <person name="Kaster A.-K."/>
            <person name="Ovreas L."/>
            <person name="Rohde M."/>
            <person name="Galperin M.Y."/>
            <person name="Jogler C."/>
        </authorList>
    </citation>
    <scope>NUCLEOTIDE SEQUENCE [LARGE SCALE GENOMIC DNA]</scope>
    <source>
        <strain evidence="3 4">Mal52</strain>
    </source>
</reference>
<dbReference type="KEGG" id="sdyn:Mal52_00410"/>
<dbReference type="InterPro" id="IPR011453">
    <property type="entry name" value="DUF1559"/>
</dbReference>
<protein>
    <submittedName>
        <fullName evidence="3">Type II secretion system protein G</fullName>
    </submittedName>
</protein>
<evidence type="ECO:0000259" key="2">
    <source>
        <dbReference type="Pfam" id="PF07596"/>
    </source>
</evidence>
<dbReference type="NCBIfam" id="TIGR04294">
    <property type="entry name" value="pre_pil_HX9DG"/>
    <property type="match status" value="1"/>
</dbReference>
<dbReference type="Proteomes" id="UP000319383">
    <property type="component" value="Chromosome"/>
</dbReference>
<evidence type="ECO:0000256" key="1">
    <source>
        <dbReference type="SAM" id="Phobius"/>
    </source>
</evidence>
<feature type="domain" description="DUF1559" evidence="2">
    <location>
        <begin position="37"/>
        <end position="295"/>
    </location>
</feature>
<name>A0A517ZGI3_9PLAN</name>
<proteinExistence type="predicted"/>
<dbReference type="Pfam" id="PF07963">
    <property type="entry name" value="N_methyl"/>
    <property type="match status" value="1"/>
</dbReference>
<dbReference type="Gene3D" id="3.30.700.10">
    <property type="entry name" value="Glycoprotein, Type 4 Pilin"/>
    <property type="match status" value="1"/>
</dbReference>
<keyword evidence="1" id="KW-1133">Transmembrane helix</keyword>
<dbReference type="InterPro" id="IPR045584">
    <property type="entry name" value="Pilin-like"/>
</dbReference>
<dbReference type="AlphaFoldDB" id="A0A517ZGI3"/>
<dbReference type="PROSITE" id="PS00409">
    <property type="entry name" value="PROKAR_NTER_METHYL"/>
    <property type="match status" value="1"/>
</dbReference>
<dbReference type="InterPro" id="IPR027558">
    <property type="entry name" value="Pre_pil_HX9DG_C"/>
</dbReference>
<dbReference type="InterPro" id="IPR012902">
    <property type="entry name" value="N_methyl_site"/>
</dbReference>
<evidence type="ECO:0000313" key="4">
    <source>
        <dbReference type="Proteomes" id="UP000319383"/>
    </source>
</evidence>
<dbReference type="EMBL" id="CP036276">
    <property type="protein sequence ID" value="QDU41588.1"/>
    <property type="molecule type" value="Genomic_DNA"/>
</dbReference>
<sequence>MRTQLERSRSRGFTLIELLVVIAIIAILIALLLPAVQQAREAARRTQCKNNLKQLALAAHNYYDSHSCFPPAGIHTVDIDPTLAWHSFHTYILPYIEQGNLYETIAIDQTIYANLPAPVSPLDIRAGEQQISTFRCPSEPGTGMGDYEGQIPGIPEGVVVLATTDYAVLDGLGTAFAALISPDTPSGETGLIRFNRAMRFRDATDGTSNTALLWEDAGRMDVWELGKKVAGENSSGAWMDMQTEFYIHGSNLDGSGGRCAINCTNEDEIYSFHTGGAQVAIADGSVHFISSSVDFGVIAAYVSAAGGEIPGAAF</sequence>
<dbReference type="PANTHER" id="PTHR30093">
    <property type="entry name" value="GENERAL SECRETION PATHWAY PROTEIN G"/>
    <property type="match status" value="1"/>
</dbReference>
<dbReference type="RefSeq" id="WP_145380476.1">
    <property type="nucleotide sequence ID" value="NZ_CP036276.1"/>
</dbReference>
<dbReference type="NCBIfam" id="TIGR02532">
    <property type="entry name" value="IV_pilin_GFxxxE"/>
    <property type="match status" value="1"/>
</dbReference>
<evidence type="ECO:0000313" key="3">
    <source>
        <dbReference type="EMBL" id="QDU41588.1"/>
    </source>
</evidence>
<accession>A0A517ZGI3</accession>
<keyword evidence="4" id="KW-1185">Reference proteome</keyword>
<keyword evidence="1" id="KW-0812">Transmembrane</keyword>
<dbReference type="PANTHER" id="PTHR30093:SF2">
    <property type="entry name" value="TYPE II SECRETION SYSTEM PROTEIN H"/>
    <property type="match status" value="1"/>
</dbReference>
<dbReference type="Pfam" id="PF07596">
    <property type="entry name" value="SBP_bac_10"/>
    <property type="match status" value="1"/>
</dbReference>
<gene>
    <name evidence="3" type="primary">xcpT_1</name>
    <name evidence="3" type="ORF">Mal52_00410</name>
</gene>
<keyword evidence="1" id="KW-0472">Membrane</keyword>